<feature type="transmembrane region" description="Helical" evidence="5">
    <location>
        <begin position="371"/>
        <end position="391"/>
    </location>
</feature>
<feature type="transmembrane region" description="Helical" evidence="5">
    <location>
        <begin position="191"/>
        <end position="208"/>
    </location>
</feature>
<feature type="transmembrane region" description="Helical" evidence="5">
    <location>
        <begin position="29"/>
        <end position="47"/>
    </location>
</feature>
<keyword evidence="8" id="KW-1185">Reference proteome</keyword>
<feature type="transmembrane region" description="Helical" evidence="5">
    <location>
        <begin position="215"/>
        <end position="233"/>
    </location>
</feature>
<name>A0A517N8R8_9BACT</name>
<evidence type="ECO:0000259" key="6">
    <source>
        <dbReference type="Pfam" id="PF04932"/>
    </source>
</evidence>
<dbReference type="GO" id="GO:0016020">
    <property type="term" value="C:membrane"/>
    <property type="evidence" value="ECO:0007669"/>
    <property type="project" value="UniProtKB-SubCell"/>
</dbReference>
<evidence type="ECO:0000256" key="3">
    <source>
        <dbReference type="ARBA" id="ARBA00022989"/>
    </source>
</evidence>
<keyword evidence="4 5" id="KW-0472">Membrane</keyword>
<feature type="transmembrane region" description="Helical" evidence="5">
    <location>
        <begin position="270"/>
        <end position="291"/>
    </location>
</feature>
<feature type="transmembrane region" description="Helical" evidence="5">
    <location>
        <begin position="403"/>
        <end position="423"/>
    </location>
</feature>
<feature type="domain" description="O-antigen ligase-related" evidence="6">
    <location>
        <begin position="223"/>
        <end position="378"/>
    </location>
</feature>
<dbReference type="KEGG" id="rlc:K227x_19050"/>
<feature type="transmembrane region" description="Helical" evidence="5">
    <location>
        <begin position="53"/>
        <end position="71"/>
    </location>
</feature>
<feature type="transmembrane region" description="Helical" evidence="5">
    <location>
        <begin position="6"/>
        <end position="22"/>
    </location>
</feature>
<feature type="transmembrane region" description="Helical" evidence="5">
    <location>
        <begin position="239"/>
        <end position="258"/>
    </location>
</feature>
<protein>
    <submittedName>
        <fullName evidence="7">O-Antigen ligase</fullName>
    </submittedName>
</protein>
<dbReference type="EMBL" id="CP036525">
    <property type="protein sequence ID" value="QDT03521.1"/>
    <property type="molecule type" value="Genomic_DNA"/>
</dbReference>
<dbReference type="PANTHER" id="PTHR37422">
    <property type="entry name" value="TEICHURONIC ACID BIOSYNTHESIS PROTEIN TUAE"/>
    <property type="match status" value="1"/>
</dbReference>
<dbReference type="RefSeq" id="WP_145169189.1">
    <property type="nucleotide sequence ID" value="NZ_CP036525.1"/>
</dbReference>
<dbReference type="PANTHER" id="PTHR37422:SF13">
    <property type="entry name" value="LIPOPOLYSACCHARIDE BIOSYNTHESIS PROTEIN PA4999-RELATED"/>
    <property type="match status" value="1"/>
</dbReference>
<dbReference type="Proteomes" id="UP000318538">
    <property type="component" value="Chromosome"/>
</dbReference>
<evidence type="ECO:0000256" key="5">
    <source>
        <dbReference type="SAM" id="Phobius"/>
    </source>
</evidence>
<accession>A0A517N8R8</accession>
<comment type="subcellular location">
    <subcellularLocation>
        <location evidence="1">Membrane</location>
        <topology evidence="1">Multi-pass membrane protein</topology>
    </subcellularLocation>
</comment>
<proteinExistence type="predicted"/>
<feature type="transmembrane region" description="Helical" evidence="5">
    <location>
        <begin position="148"/>
        <end position="171"/>
    </location>
</feature>
<evidence type="ECO:0000256" key="2">
    <source>
        <dbReference type="ARBA" id="ARBA00022692"/>
    </source>
</evidence>
<evidence type="ECO:0000313" key="7">
    <source>
        <dbReference type="EMBL" id="QDT03521.1"/>
    </source>
</evidence>
<feature type="transmembrane region" description="Helical" evidence="5">
    <location>
        <begin position="115"/>
        <end position="136"/>
    </location>
</feature>
<sequence length="489" mass="53704">MQDYLFEILIVASLLGGGLLLAGARQPMVFFYAALFGTAILKTPELPIVREKFTIVELCLLCLWACWPFLIKGRLSNRTTSHIYLWGTFFCMICLSSSLIAIVTAPPRYASPKMAAYSVLEAVNYCYGVVILWTCLQVLDTWQRWIGAIVAWVGGMATASFVGAAAMAGLAPGWAREETGRICSTLRNENQVPSMILPLLLVVLMIAVRRGLPIPVRALAFAIFAAALVTAIGTGSRTAALMIGFSGVGVAWIVISTIRSGIVVYRFQLLNLSIAFAAATVAYFAVAWSMYDGKYSLMTTPSWQRPAVLLIEWSGGERKLDNTRPKQISEAIDQFWRSPVLGTGPKFGSSFAATGGEVHNTYFSLMLETGFLGLGAFMLLIGSTFVAGFNAARRCVYPWYGMLARCLLVGMVLICLYNATMLGLRQRNIWFLMGMILAFARLEASGLAPDLNLHRKIPRWLRSLFIDTDPAETFNPTTWQPAAKRVTEG</sequence>
<dbReference type="InterPro" id="IPR051533">
    <property type="entry name" value="WaaL-like"/>
</dbReference>
<dbReference type="Pfam" id="PF04932">
    <property type="entry name" value="Wzy_C"/>
    <property type="match status" value="1"/>
</dbReference>
<keyword evidence="3 5" id="KW-1133">Transmembrane helix</keyword>
<dbReference type="AlphaFoldDB" id="A0A517N8R8"/>
<dbReference type="GO" id="GO:0016874">
    <property type="term" value="F:ligase activity"/>
    <property type="evidence" value="ECO:0007669"/>
    <property type="project" value="UniProtKB-KW"/>
</dbReference>
<keyword evidence="2 5" id="KW-0812">Transmembrane</keyword>
<keyword evidence="7" id="KW-0436">Ligase</keyword>
<evidence type="ECO:0000313" key="8">
    <source>
        <dbReference type="Proteomes" id="UP000318538"/>
    </source>
</evidence>
<gene>
    <name evidence="7" type="ORF">K227x_19050</name>
</gene>
<dbReference type="InterPro" id="IPR007016">
    <property type="entry name" value="O-antigen_ligase-rel_domated"/>
</dbReference>
<evidence type="ECO:0000256" key="1">
    <source>
        <dbReference type="ARBA" id="ARBA00004141"/>
    </source>
</evidence>
<reference evidence="7 8" key="1">
    <citation type="submission" date="2019-02" db="EMBL/GenBank/DDBJ databases">
        <title>Deep-cultivation of Planctomycetes and their phenomic and genomic characterization uncovers novel biology.</title>
        <authorList>
            <person name="Wiegand S."/>
            <person name="Jogler M."/>
            <person name="Boedeker C."/>
            <person name="Pinto D."/>
            <person name="Vollmers J."/>
            <person name="Rivas-Marin E."/>
            <person name="Kohn T."/>
            <person name="Peeters S.H."/>
            <person name="Heuer A."/>
            <person name="Rast P."/>
            <person name="Oberbeckmann S."/>
            <person name="Bunk B."/>
            <person name="Jeske O."/>
            <person name="Meyerdierks A."/>
            <person name="Storesund J.E."/>
            <person name="Kallscheuer N."/>
            <person name="Luecker S."/>
            <person name="Lage O.M."/>
            <person name="Pohl T."/>
            <person name="Merkel B.J."/>
            <person name="Hornburger P."/>
            <person name="Mueller R.-W."/>
            <person name="Bruemmer F."/>
            <person name="Labrenz M."/>
            <person name="Spormann A.M."/>
            <person name="Op den Camp H."/>
            <person name="Overmann J."/>
            <person name="Amann R."/>
            <person name="Jetten M.S.M."/>
            <person name="Mascher T."/>
            <person name="Medema M.H."/>
            <person name="Devos D.P."/>
            <person name="Kaster A.-K."/>
            <person name="Ovreas L."/>
            <person name="Rohde M."/>
            <person name="Galperin M.Y."/>
            <person name="Jogler C."/>
        </authorList>
    </citation>
    <scope>NUCLEOTIDE SEQUENCE [LARGE SCALE GENOMIC DNA]</scope>
    <source>
        <strain evidence="7 8">K22_7</strain>
    </source>
</reference>
<organism evidence="7 8">
    <name type="scientific">Rubripirellula lacrimiformis</name>
    <dbReference type="NCBI Taxonomy" id="1930273"/>
    <lineage>
        <taxon>Bacteria</taxon>
        <taxon>Pseudomonadati</taxon>
        <taxon>Planctomycetota</taxon>
        <taxon>Planctomycetia</taxon>
        <taxon>Pirellulales</taxon>
        <taxon>Pirellulaceae</taxon>
        <taxon>Rubripirellula</taxon>
    </lineage>
</organism>
<feature type="transmembrane region" description="Helical" evidence="5">
    <location>
        <begin position="83"/>
        <end position="103"/>
    </location>
</feature>
<evidence type="ECO:0000256" key="4">
    <source>
        <dbReference type="ARBA" id="ARBA00023136"/>
    </source>
</evidence>
<dbReference type="OrthoDB" id="248594at2"/>